<dbReference type="InterPro" id="IPR000150">
    <property type="entry name" value="Cof"/>
</dbReference>
<dbReference type="NCBIfam" id="TIGR01484">
    <property type="entry name" value="HAD-SF-IIB"/>
    <property type="match status" value="1"/>
</dbReference>
<dbReference type="NCBIfam" id="TIGR00099">
    <property type="entry name" value="Cof-subfamily"/>
    <property type="match status" value="1"/>
</dbReference>
<dbReference type="InterPro" id="IPR023214">
    <property type="entry name" value="HAD_sf"/>
</dbReference>
<dbReference type="SFLD" id="SFLDS00003">
    <property type="entry name" value="Haloacid_Dehalogenase"/>
    <property type="match status" value="1"/>
</dbReference>
<dbReference type="SUPFAM" id="SSF56784">
    <property type="entry name" value="HAD-like"/>
    <property type="match status" value="1"/>
</dbReference>
<dbReference type="InterPro" id="IPR006379">
    <property type="entry name" value="HAD-SF_hydro_IIB"/>
</dbReference>
<proteinExistence type="predicted"/>
<dbReference type="InterPro" id="IPR036412">
    <property type="entry name" value="HAD-like_sf"/>
</dbReference>
<dbReference type="Gene3D" id="3.40.50.1000">
    <property type="entry name" value="HAD superfamily/HAD-like"/>
    <property type="match status" value="1"/>
</dbReference>
<dbReference type="Gene3D" id="3.30.1240.10">
    <property type="match status" value="1"/>
</dbReference>
<organism evidence="1 2">
    <name type="scientific">Jejuia pallidilutea</name>
    <dbReference type="NCBI Taxonomy" id="504487"/>
    <lineage>
        <taxon>Bacteria</taxon>
        <taxon>Pseudomonadati</taxon>
        <taxon>Bacteroidota</taxon>
        <taxon>Flavobacteriia</taxon>
        <taxon>Flavobacteriales</taxon>
        <taxon>Flavobacteriaceae</taxon>
        <taxon>Jejuia</taxon>
    </lineage>
</organism>
<evidence type="ECO:0000313" key="2">
    <source>
        <dbReference type="Proteomes" id="UP000251545"/>
    </source>
</evidence>
<dbReference type="Pfam" id="PF08282">
    <property type="entry name" value="Hydrolase_3"/>
    <property type="match status" value="1"/>
</dbReference>
<dbReference type="PANTHER" id="PTHR10000:SF8">
    <property type="entry name" value="HAD SUPERFAMILY HYDROLASE-LIKE, TYPE 3"/>
    <property type="match status" value="1"/>
</dbReference>
<dbReference type="Proteomes" id="UP000251545">
    <property type="component" value="Unassembled WGS sequence"/>
</dbReference>
<dbReference type="CDD" id="cd07518">
    <property type="entry name" value="HAD_YbiV-Like"/>
    <property type="match status" value="1"/>
</dbReference>
<dbReference type="GO" id="GO:0000287">
    <property type="term" value="F:magnesium ion binding"/>
    <property type="evidence" value="ECO:0007669"/>
    <property type="project" value="TreeGrafter"/>
</dbReference>
<dbReference type="SFLD" id="SFLDG01140">
    <property type="entry name" value="C2.B:_Phosphomannomutase_and_P"/>
    <property type="match status" value="1"/>
</dbReference>
<dbReference type="SFLD" id="SFLDG01144">
    <property type="entry name" value="C2.B.4:_PGP_Like"/>
    <property type="match status" value="1"/>
</dbReference>
<dbReference type="EMBL" id="PVEO01000004">
    <property type="protein sequence ID" value="PQV49045.1"/>
    <property type="molecule type" value="Genomic_DNA"/>
</dbReference>
<evidence type="ECO:0000313" key="1">
    <source>
        <dbReference type="EMBL" id="PQV49045.1"/>
    </source>
</evidence>
<reference evidence="1 2" key="1">
    <citation type="submission" date="2018-02" db="EMBL/GenBank/DDBJ databases">
        <title>Genomic Encyclopedia of Archaeal and Bacterial Type Strains, Phase II (KMG-II): from individual species to whole genera.</title>
        <authorList>
            <person name="Goeker M."/>
        </authorList>
    </citation>
    <scope>NUCLEOTIDE SEQUENCE [LARGE SCALE GENOMIC DNA]</scope>
    <source>
        <strain evidence="1 2">DSM 21165</strain>
    </source>
</reference>
<dbReference type="RefSeq" id="WP_105473637.1">
    <property type="nucleotide sequence ID" value="NZ_PVEO01000004.1"/>
</dbReference>
<accession>A0A362X0Y4</accession>
<comment type="caution">
    <text evidence="1">The sequence shown here is derived from an EMBL/GenBank/DDBJ whole genome shotgun (WGS) entry which is preliminary data.</text>
</comment>
<protein>
    <submittedName>
        <fullName evidence="1">Uncharacterized protein</fullName>
    </submittedName>
</protein>
<gene>
    <name evidence="1" type="ORF">CLV33_104253</name>
</gene>
<dbReference type="GO" id="GO:0005829">
    <property type="term" value="C:cytosol"/>
    <property type="evidence" value="ECO:0007669"/>
    <property type="project" value="TreeGrafter"/>
</dbReference>
<sequence length="273" mass="31261">MNLSQVKLVVTDMDGTLLNTQHEVSSLFYHLFEKLKQHNIIFVAASGRPYYGMVDKLSSIKNHMIIVAENGGLAIQGNSVFLSNPIKPKNLLRIITIINTIDNTHPVFCTRHKAYVMSKSKPLLNLLQEYYKNYELIDTPEIIEDEVYKVALFHEESSEKYVYPSVKVLEKDFKVKLSATHWVDISENIANKGTAIKHIQKKYNISKEETMAFGDYNNDLEMLENAYFSFAMENAHPLVKSVARFKTKSNNDLGVELVLEELLKEKNKLVINS</sequence>
<dbReference type="PROSITE" id="PS01228">
    <property type="entry name" value="COF_1"/>
    <property type="match status" value="1"/>
</dbReference>
<dbReference type="GO" id="GO:0016791">
    <property type="term" value="F:phosphatase activity"/>
    <property type="evidence" value="ECO:0007669"/>
    <property type="project" value="TreeGrafter"/>
</dbReference>
<dbReference type="AlphaFoldDB" id="A0A362X0Y4"/>
<dbReference type="PANTHER" id="PTHR10000">
    <property type="entry name" value="PHOSPHOSERINE PHOSPHATASE"/>
    <property type="match status" value="1"/>
</dbReference>
<name>A0A362X0Y4_9FLAO</name>